<dbReference type="SUPFAM" id="SSF57850">
    <property type="entry name" value="RING/U-box"/>
    <property type="match status" value="1"/>
</dbReference>
<evidence type="ECO:0000256" key="2">
    <source>
        <dbReference type="ARBA" id="ARBA00022723"/>
    </source>
</evidence>
<dbReference type="PANTHER" id="PTHR21646:SF39">
    <property type="entry name" value="UBIQUITIN CARBOXYL-TERMINAL HYDROLASE 16"/>
    <property type="match status" value="1"/>
</dbReference>
<feature type="region of interest" description="Disordered" evidence="7">
    <location>
        <begin position="79"/>
        <end position="98"/>
    </location>
</feature>
<protein>
    <recommendedName>
        <fullName evidence="6">Ubiquitin carboxyl-terminal hydrolase</fullName>
        <ecNumber evidence="6">3.4.19.12</ecNumber>
    </recommendedName>
</protein>
<keyword evidence="6" id="KW-0645">Protease</keyword>
<evidence type="ECO:0000313" key="11">
    <source>
        <dbReference type="Proteomes" id="UP001140949"/>
    </source>
</evidence>
<comment type="similarity">
    <text evidence="1 6">Belongs to the peptidase C19 family.</text>
</comment>
<evidence type="ECO:0000256" key="1">
    <source>
        <dbReference type="ARBA" id="ARBA00009085"/>
    </source>
</evidence>
<feature type="compositionally biased region" description="Polar residues" evidence="7">
    <location>
        <begin position="730"/>
        <end position="739"/>
    </location>
</feature>
<evidence type="ECO:0000313" key="10">
    <source>
        <dbReference type="EMBL" id="KAJ6836307.1"/>
    </source>
</evidence>
<evidence type="ECO:0000256" key="3">
    <source>
        <dbReference type="ARBA" id="ARBA00022771"/>
    </source>
</evidence>
<reference evidence="10" key="2">
    <citation type="submission" date="2023-04" db="EMBL/GenBank/DDBJ databases">
        <authorList>
            <person name="Bruccoleri R.E."/>
            <person name="Oakeley E.J."/>
            <person name="Faust A.-M."/>
            <person name="Dessus-Babus S."/>
            <person name="Altorfer M."/>
            <person name="Burckhardt D."/>
            <person name="Oertli M."/>
            <person name="Naumann U."/>
            <person name="Petersen F."/>
            <person name="Wong J."/>
        </authorList>
    </citation>
    <scope>NUCLEOTIDE SEQUENCE</scope>
    <source>
        <strain evidence="10">GSM-AAB239-AS_SAM_17_03QT</strain>
        <tissue evidence="10">Leaf</tissue>
    </source>
</reference>
<feature type="compositionally biased region" description="Basic residues" evidence="7">
    <location>
        <begin position="373"/>
        <end position="389"/>
    </location>
</feature>
<evidence type="ECO:0000259" key="8">
    <source>
        <dbReference type="PROSITE" id="PS50235"/>
    </source>
</evidence>
<keyword evidence="6 10" id="KW-0378">Hydrolase</keyword>
<dbReference type="Gene3D" id="3.90.70.10">
    <property type="entry name" value="Cysteine proteinases"/>
    <property type="match status" value="3"/>
</dbReference>
<feature type="region of interest" description="Disordered" evidence="7">
    <location>
        <begin position="624"/>
        <end position="652"/>
    </location>
</feature>
<name>A0AAX6H6T6_IRIPA</name>
<feature type="region of interest" description="Disordered" evidence="7">
    <location>
        <begin position="1"/>
        <end position="47"/>
    </location>
</feature>
<evidence type="ECO:0000256" key="5">
    <source>
        <dbReference type="PROSITE-ProRule" id="PRU00502"/>
    </source>
</evidence>
<sequence>MGKKVKKKAPNPRRALHRATAGVARPSDRTAESGDEAERPGEACSHYSRTVAELNQVLSKIRADSDSVVSCEHCREEPVQGRGSKEKGKQSKRKGGARVSEVKSESNFIWVCLDCSRYLCGGEVSTSEPYGHARRHSKQEKHLWAVRSDDPLVSWCYVCSSKVPIEMPPEEACDDPKPAGELDNGADPFALGSTKGYVVRGLSNLGNTCFFNSVMQNLLATNLPRDYLLGSESPFGPITIALRKIFIETSSLADTKNVMSPKALFGSICAKQPQFRGYQQQDSHELLRYLLAELDVEELSYRKLHNSSDEEKVDAKPNVTFVDAIFAGQTSSTVCCTECGFTSVVHEPFLDLSLPVPSKKPSPNKKVPPQPPKRGKQPLKERNKGRKFREKGVAKTSPSGELGKGESSELPSASTASVGPKPEQVEVISERTEDDYTWMDFLNDPGPMIFEDDAVQGADTEQVPQSTAQCTSDSQLKECSVDLVVPSESCGENSCGDLMTSPCVEASSIQLLKESDPTLEGTNSTSSCSQTVENVAFFGAPVEEEFDGFGDMFNEPEVTSASKKENAVGEDMDLTLCTGNSSESNQDEVDNTNSPVSINSCLALFTKPELLSDEQAWHCERCSENVGPKTGKLKTDEALNEGKLRSKNSSPNIEVVSSSLEVLGNRNTSTSKNLAPEVGGLDDPSTIENTSQKPLDSAGGSDSNGDVQNDGSSNSLGTDISQKDPKAVESDNTSQYQSCSSVFRNTVTEESSMNQDSGLCGMNDLDGAGCDGELKLTFSSACENDTKSKVNQPEKCLQLLEKGHPVAGNKGDEVKSETKKVKRDATKRILIYRTPPILTIHLKRFSQDARGRLSKLSGHVGFSEELDLRSYMDPRSEEKDKCQYRLIGVVEHSGSMSGGHYIAYVRGERGRGKTQKSSNPGWFYASDAYVREASLSEVLNSDAYILFYERGLT</sequence>
<keyword evidence="4" id="KW-0862">Zinc</keyword>
<dbReference type="InterPro" id="IPR013083">
    <property type="entry name" value="Znf_RING/FYVE/PHD"/>
</dbReference>
<dbReference type="Proteomes" id="UP001140949">
    <property type="component" value="Unassembled WGS sequence"/>
</dbReference>
<comment type="function">
    <text evidence="6">Recognizes and hydrolyzes the peptide bond at the C-terminal Gly of ubiquitin. Involved in the processing of poly-ubiquitin precursors as well as that of ubiquitinated proteins.</text>
</comment>
<dbReference type="Pfam" id="PF00443">
    <property type="entry name" value="UCH"/>
    <property type="match status" value="1"/>
</dbReference>
<keyword evidence="6" id="KW-0788">Thiol protease</keyword>
<dbReference type="EC" id="3.4.19.12" evidence="6"/>
<feature type="compositionally biased region" description="Basic and acidic residues" evidence="7">
    <location>
        <begin position="633"/>
        <end position="644"/>
    </location>
</feature>
<dbReference type="InterPro" id="IPR028889">
    <property type="entry name" value="USP"/>
</dbReference>
<dbReference type="GO" id="GO:0016579">
    <property type="term" value="P:protein deubiquitination"/>
    <property type="evidence" value="ECO:0007669"/>
    <property type="project" value="InterPro"/>
</dbReference>
<comment type="caution">
    <text evidence="10">The sequence shown here is derived from an EMBL/GenBank/DDBJ whole genome shotgun (WGS) entry which is preliminary data.</text>
</comment>
<dbReference type="InterPro" id="IPR050185">
    <property type="entry name" value="Ub_carboxyl-term_hydrolase"/>
</dbReference>
<dbReference type="InterPro" id="IPR038765">
    <property type="entry name" value="Papain-like_cys_pep_sf"/>
</dbReference>
<keyword evidence="2" id="KW-0479">Metal-binding</keyword>
<feature type="region of interest" description="Disordered" evidence="7">
    <location>
        <begin position="354"/>
        <end position="427"/>
    </location>
</feature>
<feature type="compositionally biased region" description="Basic and acidic residues" evidence="7">
    <location>
        <begin position="79"/>
        <end position="89"/>
    </location>
</feature>
<dbReference type="PROSITE" id="PS50271">
    <property type="entry name" value="ZF_UBP"/>
    <property type="match status" value="1"/>
</dbReference>
<keyword evidence="6" id="KW-0833">Ubl conjugation pathway</keyword>
<dbReference type="Pfam" id="PF02148">
    <property type="entry name" value="zf-UBP"/>
    <property type="match status" value="1"/>
</dbReference>
<keyword evidence="11" id="KW-1185">Reference proteome</keyword>
<accession>A0AAX6H6T6</accession>
<feature type="region of interest" description="Disordered" evidence="7">
    <location>
        <begin position="664"/>
        <end position="739"/>
    </location>
</feature>
<dbReference type="GO" id="GO:0004843">
    <property type="term" value="F:cysteine-type deubiquitinase activity"/>
    <property type="evidence" value="ECO:0007669"/>
    <property type="project" value="UniProtKB-UniRule"/>
</dbReference>
<comment type="catalytic activity">
    <reaction evidence="6">
        <text>Thiol-dependent hydrolysis of ester, thioester, amide, peptide and isopeptide bonds formed by the C-terminal Gly of ubiquitin (a 76-residue protein attached to proteins as an intracellular targeting signal).</text>
        <dbReference type="EC" id="3.4.19.12"/>
    </reaction>
</comment>
<dbReference type="PROSITE" id="PS50235">
    <property type="entry name" value="USP_3"/>
    <property type="match status" value="1"/>
</dbReference>
<evidence type="ECO:0000256" key="4">
    <source>
        <dbReference type="ARBA" id="ARBA00022833"/>
    </source>
</evidence>
<feature type="compositionally biased region" description="Polar residues" evidence="7">
    <location>
        <begin position="686"/>
        <end position="720"/>
    </location>
</feature>
<feature type="compositionally biased region" description="Basic and acidic residues" evidence="7">
    <location>
        <begin position="26"/>
        <end position="41"/>
    </location>
</feature>
<dbReference type="PANTHER" id="PTHR21646">
    <property type="entry name" value="UBIQUITIN CARBOXYL-TERMINAL HYDROLASE"/>
    <property type="match status" value="1"/>
</dbReference>
<dbReference type="InterPro" id="IPR018200">
    <property type="entry name" value="USP_CS"/>
</dbReference>
<dbReference type="GO" id="GO:0008270">
    <property type="term" value="F:zinc ion binding"/>
    <property type="evidence" value="ECO:0007669"/>
    <property type="project" value="UniProtKB-KW"/>
</dbReference>
<feature type="compositionally biased region" description="Polar residues" evidence="7">
    <location>
        <begin position="664"/>
        <end position="673"/>
    </location>
</feature>
<organism evidence="10 11">
    <name type="scientific">Iris pallida</name>
    <name type="common">Sweet iris</name>
    <dbReference type="NCBI Taxonomy" id="29817"/>
    <lineage>
        <taxon>Eukaryota</taxon>
        <taxon>Viridiplantae</taxon>
        <taxon>Streptophyta</taxon>
        <taxon>Embryophyta</taxon>
        <taxon>Tracheophyta</taxon>
        <taxon>Spermatophyta</taxon>
        <taxon>Magnoliopsida</taxon>
        <taxon>Liliopsida</taxon>
        <taxon>Asparagales</taxon>
        <taxon>Iridaceae</taxon>
        <taxon>Iridoideae</taxon>
        <taxon>Irideae</taxon>
        <taxon>Iris</taxon>
    </lineage>
</organism>
<dbReference type="PROSITE" id="PS00973">
    <property type="entry name" value="USP_2"/>
    <property type="match status" value="1"/>
</dbReference>
<feature type="compositionally biased region" description="Low complexity" evidence="7">
    <location>
        <begin position="355"/>
        <end position="365"/>
    </location>
</feature>
<feature type="domain" description="USP" evidence="8">
    <location>
        <begin position="200"/>
        <end position="951"/>
    </location>
</feature>
<feature type="compositionally biased region" description="Basic residues" evidence="7">
    <location>
        <begin position="1"/>
        <end position="17"/>
    </location>
</feature>
<dbReference type="InterPro" id="IPR001607">
    <property type="entry name" value="Znf_UBP"/>
</dbReference>
<reference evidence="10" key="1">
    <citation type="journal article" date="2023" name="GigaByte">
        <title>Genome assembly of the bearded iris, Iris pallida Lam.</title>
        <authorList>
            <person name="Bruccoleri R.E."/>
            <person name="Oakeley E.J."/>
            <person name="Faust A.M.E."/>
            <person name="Altorfer M."/>
            <person name="Dessus-Babus S."/>
            <person name="Burckhardt D."/>
            <person name="Oertli M."/>
            <person name="Naumann U."/>
            <person name="Petersen F."/>
            <person name="Wong J."/>
        </authorList>
    </citation>
    <scope>NUCLEOTIDE SEQUENCE</scope>
    <source>
        <strain evidence="10">GSM-AAB239-AS_SAM_17_03QT</strain>
    </source>
</reference>
<evidence type="ECO:0000259" key="9">
    <source>
        <dbReference type="PROSITE" id="PS50271"/>
    </source>
</evidence>
<proteinExistence type="inferred from homology"/>
<dbReference type="Gene3D" id="3.30.40.10">
    <property type="entry name" value="Zinc/RING finger domain, C3HC4 (zinc finger)"/>
    <property type="match status" value="1"/>
</dbReference>
<dbReference type="GO" id="GO:0006508">
    <property type="term" value="P:proteolysis"/>
    <property type="evidence" value="ECO:0007669"/>
    <property type="project" value="UniProtKB-KW"/>
</dbReference>
<dbReference type="PROSITE" id="PS00972">
    <property type="entry name" value="USP_1"/>
    <property type="match status" value="1"/>
</dbReference>
<evidence type="ECO:0000256" key="7">
    <source>
        <dbReference type="SAM" id="MobiDB-lite"/>
    </source>
</evidence>
<dbReference type="InterPro" id="IPR001394">
    <property type="entry name" value="Peptidase_C19_UCH"/>
</dbReference>
<feature type="domain" description="UBP-type" evidence="9">
    <location>
        <begin position="69"/>
        <end position="183"/>
    </location>
</feature>
<evidence type="ECO:0000256" key="6">
    <source>
        <dbReference type="RuleBase" id="RU366025"/>
    </source>
</evidence>
<keyword evidence="3 5" id="KW-0863">Zinc-finger</keyword>
<dbReference type="SUPFAM" id="SSF54001">
    <property type="entry name" value="Cysteine proteinases"/>
    <property type="match status" value="1"/>
</dbReference>
<dbReference type="AlphaFoldDB" id="A0AAX6H6T6"/>
<dbReference type="EMBL" id="JANAVB010012199">
    <property type="protein sequence ID" value="KAJ6836307.1"/>
    <property type="molecule type" value="Genomic_DNA"/>
</dbReference>
<gene>
    <name evidence="10" type="ORF">M6B38_327525</name>
</gene>